<dbReference type="InterPro" id="IPR023210">
    <property type="entry name" value="NADP_OxRdtase_dom"/>
</dbReference>
<dbReference type="CDD" id="cd19100">
    <property type="entry name" value="AKR_unchar"/>
    <property type="match status" value="1"/>
</dbReference>
<protein>
    <submittedName>
        <fullName evidence="5">Aldo/keto reductase</fullName>
    </submittedName>
</protein>
<dbReference type="GO" id="GO:0046872">
    <property type="term" value="F:metal ion binding"/>
    <property type="evidence" value="ECO:0007669"/>
    <property type="project" value="UniProtKB-KW"/>
</dbReference>
<evidence type="ECO:0000256" key="3">
    <source>
        <dbReference type="ARBA" id="ARBA00023014"/>
    </source>
</evidence>
<dbReference type="InterPro" id="IPR017900">
    <property type="entry name" value="4Fe4S_Fe_S_CS"/>
</dbReference>
<dbReference type="InterPro" id="IPR036812">
    <property type="entry name" value="NAD(P)_OxRdtase_dom_sf"/>
</dbReference>
<accession>A0A9D2A5J9</accession>
<dbReference type="Proteomes" id="UP000824132">
    <property type="component" value="Unassembled WGS sequence"/>
</dbReference>
<dbReference type="PANTHER" id="PTHR43312">
    <property type="entry name" value="D-THREO-ALDOSE 1-DEHYDROGENASE"/>
    <property type="match status" value="1"/>
</dbReference>
<dbReference type="SUPFAM" id="SSF46548">
    <property type="entry name" value="alpha-helical ferredoxin"/>
    <property type="match status" value="1"/>
</dbReference>
<proteinExistence type="predicted"/>
<dbReference type="Gene3D" id="3.20.20.100">
    <property type="entry name" value="NADP-dependent oxidoreductase domain"/>
    <property type="match status" value="1"/>
</dbReference>
<sequence length="364" mass="40527">MEYRINRRTGDRIGVIGMGTSSVCDAEEKEFAETLEYAFGQGVNYYDLATSKPNTFPAFGSAFAGVRGEVFYQVHFGAEYTRGEYGWTTDAGKIRQSVEWQLKNLKTDYIDYAFIHCIDEPSDWRRFRDGGALRYLLAMKEEGIARHIGLSSHVPAVAQEILDTGLADMLMFSINPGYDYQQGEFANGSAEERMRLYRRCEKDGVGISVMKAFSGGQLLNEKTSPFGKALTEYQCIRYALDKPGVLTVLPGVRGISDLRRILGYFSAAEEEKDYSVIATFTPQDASGKCVYCNHCQPCPAGIDVGTVNKYYDLARAGDALAADHYKNLAKTASDCIGCGHCNRRCPFRADQMARMKEIAAYFGK</sequence>
<evidence type="ECO:0000259" key="4">
    <source>
        <dbReference type="PROSITE" id="PS51379"/>
    </source>
</evidence>
<reference evidence="5" key="2">
    <citation type="submission" date="2021-04" db="EMBL/GenBank/DDBJ databases">
        <authorList>
            <person name="Gilroy R."/>
        </authorList>
    </citation>
    <scope>NUCLEOTIDE SEQUENCE</scope>
    <source>
        <strain evidence="5">CHK187-5294</strain>
    </source>
</reference>
<dbReference type="GO" id="GO:0051536">
    <property type="term" value="F:iron-sulfur cluster binding"/>
    <property type="evidence" value="ECO:0007669"/>
    <property type="project" value="UniProtKB-KW"/>
</dbReference>
<keyword evidence="1" id="KW-0479">Metal-binding</keyword>
<keyword evidence="2" id="KW-0408">Iron</keyword>
<evidence type="ECO:0000313" key="5">
    <source>
        <dbReference type="EMBL" id="HIZ02668.1"/>
    </source>
</evidence>
<evidence type="ECO:0000313" key="6">
    <source>
        <dbReference type="Proteomes" id="UP000824132"/>
    </source>
</evidence>
<dbReference type="PANTHER" id="PTHR43312:SF1">
    <property type="entry name" value="NADP-DEPENDENT OXIDOREDUCTASE DOMAIN-CONTAINING PROTEIN"/>
    <property type="match status" value="1"/>
</dbReference>
<dbReference type="InterPro" id="IPR017896">
    <property type="entry name" value="4Fe4S_Fe-S-bd"/>
</dbReference>
<comment type="caution">
    <text evidence="5">The sequence shown here is derived from an EMBL/GenBank/DDBJ whole genome shotgun (WGS) entry which is preliminary data.</text>
</comment>
<dbReference type="PROSITE" id="PS00198">
    <property type="entry name" value="4FE4S_FER_1"/>
    <property type="match status" value="1"/>
</dbReference>
<dbReference type="Pfam" id="PF13183">
    <property type="entry name" value="Fer4_8"/>
    <property type="match status" value="1"/>
</dbReference>
<dbReference type="Pfam" id="PF00248">
    <property type="entry name" value="Aldo_ket_red"/>
    <property type="match status" value="1"/>
</dbReference>
<keyword evidence="3" id="KW-0411">Iron-sulfur</keyword>
<organism evidence="5 6">
    <name type="scientific">Candidatus Borkfalkia avistercoris</name>
    <dbReference type="NCBI Taxonomy" id="2838504"/>
    <lineage>
        <taxon>Bacteria</taxon>
        <taxon>Bacillati</taxon>
        <taxon>Bacillota</taxon>
        <taxon>Clostridia</taxon>
        <taxon>Christensenellales</taxon>
        <taxon>Christensenellaceae</taxon>
        <taxon>Candidatus Borkfalkia</taxon>
    </lineage>
</organism>
<dbReference type="AlphaFoldDB" id="A0A9D2A5J9"/>
<feature type="domain" description="4Fe-4S ferredoxin-type" evidence="4">
    <location>
        <begin position="326"/>
        <end position="355"/>
    </location>
</feature>
<reference evidence="5" key="1">
    <citation type="journal article" date="2021" name="PeerJ">
        <title>Extensive microbial diversity within the chicken gut microbiome revealed by metagenomics and culture.</title>
        <authorList>
            <person name="Gilroy R."/>
            <person name="Ravi A."/>
            <person name="Getino M."/>
            <person name="Pursley I."/>
            <person name="Horton D.L."/>
            <person name="Alikhan N.F."/>
            <person name="Baker D."/>
            <person name="Gharbi K."/>
            <person name="Hall N."/>
            <person name="Watson M."/>
            <person name="Adriaenssens E.M."/>
            <person name="Foster-Nyarko E."/>
            <person name="Jarju S."/>
            <person name="Secka A."/>
            <person name="Antonio M."/>
            <person name="Oren A."/>
            <person name="Chaudhuri R.R."/>
            <person name="La Ragione R."/>
            <person name="Hildebrand F."/>
            <person name="Pallen M.J."/>
        </authorList>
    </citation>
    <scope>NUCLEOTIDE SEQUENCE</scope>
    <source>
        <strain evidence="5">CHK187-5294</strain>
    </source>
</reference>
<dbReference type="PROSITE" id="PS51379">
    <property type="entry name" value="4FE4S_FER_2"/>
    <property type="match status" value="1"/>
</dbReference>
<evidence type="ECO:0000256" key="1">
    <source>
        <dbReference type="ARBA" id="ARBA00022723"/>
    </source>
</evidence>
<dbReference type="EMBL" id="DXCL01000001">
    <property type="protein sequence ID" value="HIZ02668.1"/>
    <property type="molecule type" value="Genomic_DNA"/>
</dbReference>
<name>A0A9D2A5J9_9FIRM</name>
<dbReference type="SUPFAM" id="SSF51430">
    <property type="entry name" value="NAD(P)-linked oxidoreductase"/>
    <property type="match status" value="1"/>
</dbReference>
<evidence type="ECO:0000256" key="2">
    <source>
        <dbReference type="ARBA" id="ARBA00023004"/>
    </source>
</evidence>
<gene>
    <name evidence="5" type="ORF">H9727_00110</name>
</gene>
<dbReference type="InterPro" id="IPR053135">
    <property type="entry name" value="AKR2_Oxidoreductase"/>
</dbReference>